<dbReference type="Pfam" id="PF07264">
    <property type="entry name" value="EI24"/>
    <property type="match status" value="1"/>
</dbReference>
<evidence type="ECO:0000256" key="2">
    <source>
        <dbReference type="ARBA" id="ARBA00022692"/>
    </source>
</evidence>
<keyword evidence="8" id="KW-1185">Reference proteome</keyword>
<comment type="subcellular location">
    <subcellularLocation>
        <location evidence="1">Membrane</location>
        <topology evidence="1">Multi-pass membrane protein</topology>
    </subcellularLocation>
</comment>
<feature type="compositionally biased region" description="Basic and acidic residues" evidence="5">
    <location>
        <begin position="49"/>
        <end position="65"/>
    </location>
</feature>
<dbReference type="STRING" id="105231.A0A1Y1IPX5"/>
<feature type="transmembrane region" description="Helical" evidence="6">
    <location>
        <begin position="296"/>
        <end position="316"/>
    </location>
</feature>
<dbReference type="OrthoDB" id="266518at2759"/>
<evidence type="ECO:0000256" key="1">
    <source>
        <dbReference type="ARBA" id="ARBA00004141"/>
    </source>
</evidence>
<sequence>MAVAPSRGGLPFSTSPSYAPLQGRAAVGNMRPSEVASSDGSGSRKRGTPKLEETFRKEESGHERVSSGFEASTSESSAFQGLGLLREVERDNTAQQILPTIDEGSKKGGSRVAPSGPVSWGESLKYAVQSWLLGFWEALMIHRTVGILARSRPVLVRTSQCSLLNGFFFLGSIILLKGFLDPSLRYLLDLPRHSKAETTAGVGAGGLAALHSLLIVVYNMLWLYPIYVVSFVINCMWHQDIAKRAYQALQGDRSLAAALGVEPPDLSKPAPPPASKQGGSGVETLVTMIGEEVYRVVMFAVFVIQVYAVSIVPYVGPTMNFLLLSWLYAYYCYDYKWSSAGWSLDERLSFFETHWAFFAGFGAPCTIATYFLPFFASAAVWALIFPLFVLVATTSNPARVVSKSLNGDPLAVQKAQAWRVPVFRFAAVQSVVLLKFLLPSSREQQTIRS</sequence>
<dbReference type="PANTHER" id="PTHR21389">
    <property type="entry name" value="P53 INDUCED PROTEIN"/>
    <property type="match status" value="1"/>
</dbReference>
<protein>
    <submittedName>
        <fullName evidence="7">Etoposide-induced 2.4 mRNA</fullName>
    </submittedName>
</protein>
<evidence type="ECO:0000313" key="8">
    <source>
        <dbReference type="Proteomes" id="UP000054558"/>
    </source>
</evidence>
<dbReference type="OMA" id="HMCLLYA"/>
<keyword evidence="3 6" id="KW-1133">Transmembrane helix</keyword>
<name>A0A1Y1IPX5_KLENI</name>
<keyword evidence="2 6" id="KW-0812">Transmembrane</keyword>
<dbReference type="PANTHER" id="PTHR21389:SF0">
    <property type="entry name" value="ETOPOSIDE-INDUCED PROTEIN 2.4 HOMOLOG"/>
    <property type="match status" value="1"/>
</dbReference>
<evidence type="ECO:0000313" key="7">
    <source>
        <dbReference type="EMBL" id="GAQ91271.1"/>
    </source>
</evidence>
<dbReference type="GO" id="GO:0016020">
    <property type="term" value="C:membrane"/>
    <property type="evidence" value="ECO:0007669"/>
    <property type="project" value="UniProtKB-SubCell"/>
</dbReference>
<feature type="transmembrane region" description="Helical" evidence="6">
    <location>
        <begin position="161"/>
        <end position="180"/>
    </location>
</feature>
<accession>A0A1Y1IPX5</accession>
<organism evidence="7 8">
    <name type="scientific">Klebsormidium nitens</name>
    <name type="common">Green alga</name>
    <name type="synonym">Ulothrix nitens</name>
    <dbReference type="NCBI Taxonomy" id="105231"/>
    <lineage>
        <taxon>Eukaryota</taxon>
        <taxon>Viridiplantae</taxon>
        <taxon>Streptophyta</taxon>
        <taxon>Klebsormidiophyceae</taxon>
        <taxon>Klebsormidiales</taxon>
        <taxon>Klebsormidiaceae</taxon>
        <taxon>Klebsormidium</taxon>
    </lineage>
</organism>
<dbReference type="GO" id="GO:0016236">
    <property type="term" value="P:macroautophagy"/>
    <property type="evidence" value="ECO:0000318"/>
    <property type="project" value="GO_Central"/>
</dbReference>
<gene>
    <name evidence="7" type="ORF">KFL_007550040</name>
</gene>
<evidence type="ECO:0000256" key="3">
    <source>
        <dbReference type="ARBA" id="ARBA00022989"/>
    </source>
</evidence>
<dbReference type="EMBL" id="DF237704">
    <property type="protein sequence ID" value="GAQ91271.1"/>
    <property type="molecule type" value="Genomic_DNA"/>
</dbReference>
<feature type="region of interest" description="Disordered" evidence="5">
    <location>
        <begin position="1"/>
        <end position="74"/>
    </location>
</feature>
<evidence type="ECO:0000256" key="5">
    <source>
        <dbReference type="SAM" id="MobiDB-lite"/>
    </source>
</evidence>
<keyword evidence="4 6" id="KW-0472">Membrane</keyword>
<dbReference type="InterPro" id="IPR059112">
    <property type="entry name" value="CysZ/EI24"/>
</dbReference>
<proteinExistence type="predicted"/>
<evidence type="ECO:0000256" key="6">
    <source>
        <dbReference type="SAM" id="Phobius"/>
    </source>
</evidence>
<evidence type="ECO:0000256" key="4">
    <source>
        <dbReference type="ARBA" id="ARBA00023136"/>
    </source>
</evidence>
<reference evidence="7 8" key="1">
    <citation type="journal article" date="2014" name="Nat. Commun.">
        <title>Klebsormidium flaccidum genome reveals primary factors for plant terrestrial adaptation.</title>
        <authorList>
            <person name="Hori K."/>
            <person name="Maruyama F."/>
            <person name="Fujisawa T."/>
            <person name="Togashi T."/>
            <person name="Yamamoto N."/>
            <person name="Seo M."/>
            <person name="Sato S."/>
            <person name="Yamada T."/>
            <person name="Mori H."/>
            <person name="Tajima N."/>
            <person name="Moriyama T."/>
            <person name="Ikeuchi M."/>
            <person name="Watanabe M."/>
            <person name="Wada H."/>
            <person name="Kobayashi K."/>
            <person name="Saito M."/>
            <person name="Masuda T."/>
            <person name="Sasaki-Sekimoto Y."/>
            <person name="Mashiguchi K."/>
            <person name="Awai K."/>
            <person name="Shimojima M."/>
            <person name="Masuda S."/>
            <person name="Iwai M."/>
            <person name="Nobusawa T."/>
            <person name="Narise T."/>
            <person name="Kondo S."/>
            <person name="Saito H."/>
            <person name="Sato R."/>
            <person name="Murakawa M."/>
            <person name="Ihara Y."/>
            <person name="Oshima-Yamada Y."/>
            <person name="Ohtaka K."/>
            <person name="Satoh M."/>
            <person name="Sonobe K."/>
            <person name="Ishii M."/>
            <person name="Ohtani R."/>
            <person name="Kanamori-Sato M."/>
            <person name="Honoki R."/>
            <person name="Miyazaki D."/>
            <person name="Mochizuki H."/>
            <person name="Umetsu J."/>
            <person name="Higashi K."/>
            <person name="Shibata D."/>
            <person name="Kamiya Y."/>
            <person name="Sato N."/>
            <person name="Nakamura Y."/>
            <person name="Tabata S."/>
            <person name="Ida S."/>
            <person name="Kurokawa K."/>
            <person name="Ohta H."/>
        </authorList>
    </citation>
    <scope>NUCLEOTIDE SEQUENCE [LARGE SCALE GENOMIC DNA]</scope>
    <source>
        <strain evidence="7 8">NIES-2285</strain>
    </source>
</reference>
<dbReference type="GO" id="GO:0005783">
    <property type="term" value="C:endoplasmic reticulum"/>
    <property type="evidence" value="ECO:0000318"/>
    <property type="project" value="GO_Central"/>
</dbReference>
<dbReference type="Proteomes" id="UP000054558">
    <property type="component" value="Unassembled WGS sequence"/>
</dbReference>
<dbReference type="AlphaFoldDB" id="A0A1Y1IPX5"/>